<dbReference type="SUPFAM" id="SSF46894">
    <property type="entry name" value="C-terminal effector domain of the bipartite response regulators"/>
    <property type="match status" value="1"/>
</dbReference>
<dbReference type="InterPro" id="IPR036388">
    <property type="entry name" value="WH-like_DNA-bd_sf"/>
</dbReference>
<dbReference type="PANTHER" id="PTHR44688:SF16">
    <property type="entry name" value="DNA-BINDING TRANSCRIPTIONAL ACTIVATOR DEVR_DOSR"/>
    <property type="match status" value="1"/>
</dbReference>
<evidence type="ECO:0000313" key="7">
    <source>
        <dbReference type="Proteomes" id="UP000598426"/>
    </source>
</evidence>
<proteinExistence type="predicted"/>
<dbReference type="EMBL" id="JACXZS010000007">
    <property type="protein sequence ID" value="MBD3942526.1"/>
    <property type="molecule type" value="Genomic_DNA"/>
</dbReference>
<keyword evidence="2" id="KW-0238">DNA-binding</keyword>
<dbReference type="PRINTS" id="PR00038">
    <property type="entry name" value="HTHLUXR"/>
</dbReference>
<reference evidence="6 7" key="1">
    <citation type="submission" date="2020-09" db="EMBL/GenBank/DDBJ databases">
        <title>Isolation and identification of active actinomycetes.</title>
        <authorList>
            <person name="Li X."/>
        </authorList>
    </citation>
    <scope>NUCLEOTIDE SEQUENCE [LARGE SCALE GENOMIC DNA]</scope>
    <source>
        <strain evidence="6 7">NEAU-LLC</strain>
    </source>
</reference>
<dbReference type="InterPro" id="IPR000792">
    <property type="entry name" value="Tscrpt_reg_LuxR_C"/>
</dbReference>
<dbReference type="CDD" id="cd06170">
    <property type="entry name" value="LuxR_C_like"/>
    <property type="match status" value="1"/>
</dbReference>
<dbReference type="Gene3D" id="3.30.450.40">
    <property type="match status" value="1"/>
</dbReference>
<dbReference type="RefSeq" id="WP_191172138.1">
    <property type="nucleotide sequence ID" value="NZ_JACXZS010000007.1"/>
</dbReference>
<sequence>MGASLPHHAPVPERSSSGVRAAVGAPDELSDAQALDHAVAELVRRTRFPVAFGGLVLDGAIHVTSIHGARTHSLDGLVVEQARGLGGRALIEKRPRLAIDYRSARSITHDYDRAVLGEGIATLFAVPILVSGRARGVIYCGSWAEAPVGDVVARPAFAVADELSSELRIRDEVQRRLALARAMPGVSPALPAAAQEGLRETYAELRSISALVSDPAIRARLDRLEQRVAALSSDAVEPLAELDVRLSPREVDVLACAALGSTNAEIAATLDLKEGTVKSYLQSAMAKLDASTRHAAVVMARRAGILP</sequence>
<evidence type="ECO:0000259" key="5">
    <source>
        <dbReference type="PROSITE" id="PS50043"/>
    </source>
</evidence>
<gene>
    <name evidence="6" type="ORF">IF188_12535</name>
</gene>
<evidence type="ECO:0000256" key="3">
    <source>
        <dbReference type="ARBA" id="ARBA00023163"/>
    </source>
</evidence>
<accession>A0ABR8NPH0</accession>
<dbReference type="PROSITE" id="PS50043">
    <property type="entry name" value="HTH_LUXR_2"/>
    <property type="match status" value="1"/>
</dbReference>
<evidence type="ECO:0000256" key="2">
    <source>
        <dbReference type="ARBA" id="ARBA00023125"/>
    </source>
</evidence>
<evidence type="ECO:0000256" key="4">
    <source>
        <dbReference type="SAM" id="MobiDB-lite"/>
    </source>
</evidence>
<feature type="region of interest" description="Disordered" evidence="4">
    <location>
        <begin position="1"/>
        <end position="21"/>
    </location>
</feature>
<keyword evidence="3" id="KW-0804">Transcription</keyword>
<dbReference type="SMART" id="SM00421">
    <property type="entry name" value="HTH_LUXR"/>
    <property type="match status" value="1"/>
</dbReference>
<keyword evidence="7" id="KW-1185">Reference proteome</keyword>
<dbReference type="PROSITE" id="PS00622">
    <property type="entry name" value="HTH_LUXR_1"/>
    <property type="match status" value="1"/>
</dbReference>
<protein>
    <submittedName>
        <fullName evidence="6">Helix-turn-helix transcriptional regulator</fullName>
    </submittedName>
</protein>
<dbReference type="InterPro" id="IPR016032">
    <property type="entry name" value="Sig_transdc_resp-reg_C-effctor"/>
</dbReference>
<organism evidence="6 7">
    <name type="scientific">Microbacterium helvum</name>
    <dbReference type="NCBI Taxonomy" id="2773713"/>
    <lineage>
        <taxon>Bacteria</taxon>
        <taxon>Bacillati</taxon>
        <taxon>Actinomycetota</taxon>
        <taxon>Actinomycetes</taxon>
        <taxon>Micrococcales</taxon>
        <taxon>Microbacteriaceae</taxon>
        <taxon>Microbacterium</taxon>
    </lineage>
</organism>
<evidence type="ECO:0000256" key="1">
    <source>
        <dbReference type="ARBA" id="ARBA00023015"/>
    </source>
</evidence>
<keyword evidence="1" id="KW-0805">Transcription regulation</keyword>
<evidence type="ECO:0000313" key="6">
    <source>
        <dbReference type="EMBL" id="MBD3942526.1"/>
    </source>
</evidence>
<dbReference type="SUPFAM" id="SSF55781">
    <property type="entry name" value="GAF domain-like"/>
    <property type="match status" value="1"/>
</dbReference>
<comment type="caution">
    <text evidence="6">The sequence shown here is derived from an EMBL/GenBank/DDBJ whole genome shotgun (WGS) entry which is preliminary data.</text>
</comment>
<dbReference type="Pfam" id="PF00196">
    <property type="entry name" value="GerE"/>
    <property type="match status" value="1"/>
</dbReference>
<dbReference type="Gene3D" id="1.10.10.10">
    <property type="entry name" value="Winged helix-like DNA-binding domain superfamily/Winged helix DNA-binding domain"/>
    <property type="match status" value="1"/>
</dbReference>
<dbReference type="InterPro" id="IPR029016">
    <property type="entry name" value="GAF-like_dom_sf"/>
</dbReference>
<dbReference type="Proteomes" id="UP000598426">
    <property type="component" value="Unassembled WGS sequence"/>
</dbReference>
<dbReference type="PANTHER" id="PTHR44688">
    <property type="entry name" value="DNA-BINDING TRANSCRIPTIONAL ACTIVATOR DEVR_DOSR"/>
    <property type="match status" value="1"/>
</dbReference>
<feature type="domain" description="HTH luxR-type" evidence="5">
    <location>
        <begin position="239"/>
        <end position="304"/>
    </location>
</feature>
<name>A0ABR8NPH0_9MICO</name>